<dbReference type="InterPro" id="IPR028896">
    <property type="entry name" value="GcvT/YgfZ/DmdA"/>
</dbReference>
<dbReference type="NCBIfam" id="NF001567">
    <property type="entry name" value="PRK00389.1"/>
    <property type="match status" value="1"/>
</dbReference>
<dbReference type="InterPro" id="IPR013977">
    <property type="entry name" value="GcvT_C"/>
</dbReference>
<dbReference type="OrthoDB" id="9774591at2"/>
<dbReference type="Gene3D" id="3.30.1360.120">
    <property type="entry name" value="Probable tRNA modification gtpase trme, domain 1"/>
    <property type="match status" value="1"/>
</dbReference>
<dbReference type="GO" id="GO:0005829">
    <property type="term" value="C:cytosol"/>
    <property type="evidence" value="ECO:0007669"/>
    <property type="project" value="TreeGrafter"/>
</dbReference>
<dbReference type="HAMAP" id="MF_00259">
    <property type="entry name" value="GcvT"/>
    <property type="match status" value="1"/>
</dbReference>
<evidence type="ECO:0000256" key="3">
    <source>
        <dbReference type="ARBA" id="ARBA00022576"/>
    </source>
</evidence>
<evidence type="ECO:0000256" key="8">
    <source>
        <dbReference type="PIRSR" id="PIRSR006487-1"/>
    </source>
</evidence>
<dbReference type="InterPro" id="IPR006222">
    <property type="entry name" value="GCVT_N"/>
</dbReference>
<keyword evidence="3 7" id="KW-0032">Aminotransferase</keyword>
<dbReference type="Pfam" id="PF01571">
    <property type="entry name" value="GCV_T"/>
    <property type="match status" value="1"/>
</dbReference>
<dbReference type="FunFam" id="4.10.1250.10:FF:000001">
    <property type="entry name" value="Aminomethyltransferase"/>
    <property type="match status" value="1"/>
</dbReference>
<feature type="domain" description="GCVT N-terminal" evidence="9">
    <location>
        <begin position="7"/>
        <end position="264"/>
    </location>
</feature>
<dbReference type="GO" id="GO:0019464">
    <property type="term" value="P:glycine decarboxylation via glycine cleavage system"/>
    <property type="evidence" value="ECO:0007669"/>
    <property type="project" value="UniProtKB-UniRule"/>
</dbReference>
<dbReference type="InterPro" id="IPR006223">
    <property type="entry name" value="GcvT"/>
</dbReference>
<keyword evidence="4 7" id="KW-0808">Transferase</keyword>
<evidence type="ECO:0000259" key="10">
    <source>
        <dbReference type="Pfam" id="PF08669"/>
    </source>
</evidence>
<evidence type="ECO:0000256" key="4">
    <source>
        <dbReference type="ARBA" id="ARBA00022679"/>
    </source>
</evidence>
<dbReference type="SUPFAM" id="SSF101790">
    <property type="entry name" value="Aminomethyltransferase beta-barrel domain"/>
    <property type="match status" value="1"/>
</dbReference>
<dbReference type="InterPro" id="IPR029043">
    <property type="entry name" value="GcvT/YgfZ_C"/>
</dbReference>
<organism evidence="11 12">
    <name type="scientific">Chloroflexus islandicus</name>
    <dbReference type="NCBI Taxonomy" id="1707952"/>
    <lineage>
        <taxon>Bacteria</taxon>
        <taxon>Bacillati</taxon>
        <taxon>Chloroflexota</taxon>
        <taxon>Chloroflexia</taxon>
        <taxon>Chloroflexales</taxon>
        <taxon>Chloroflexineae</taxon>
        <taxon>Chloroflexaceae</taxon>
        <taxon>Chloroflexus</taxon>
    </lineage>
</organism>
<dbReference type="RefSeq" id="WP_066790278.1">
    <property type="nucleotide sequence ID" value="NZ_LWQS01000082.1"/>
</dbReference>
<feature type="domain" description="Aminomethyltransferase C-terminal" evidence="10">
    <location>
        <begin position="283"/>
        <end position="362"/>
    </location>
</feature>
<evidence type="ECO:0000256" key="7">
    <source>
        <dbReference type="HAMAP-Rule" id="MF_00259"/>
    </source>
</evidence>
<evidence type="ECO:0000313" key="11">
    <source>
        <dbReference type="EMBL" id="OAN42817.1"/>
    </source>
</evidence>
<dbReference type="GO" id="GO:0005960">
    <property type="term" value="C:glycine cleavage complex"/>
    <property type="evidence" value="ECO:0007669"/>
    <property type="project" value="InterPro"/>
</dbReference>
<evidence type="ECO:0000256" key="2">
    <source>
        <dbReference type="ARBA" id="ARBA00012616"/>
    </source>
</evidence>
<reference evidence="11 12" key="1">
    <citation type="submission" date="2016-04" db="EMBL/GenBank/DDBJ databases">
        <title>Chloroflexus islandicus sp. nov., a thermophilic filamentous anoxygenic phototrophic bacterium from geyser Strokkur (Iceland).</title>
        <authorList>
            <person name="Gaisin V.A."/>
            <person name="Kalashnikov A.M."/>
            <person name="Sukhacheva M.V."/>
            <person name="Grouzdev D.S."/>
            <person name="Ivanov T.M."/>
            <person name="Kuznetsov B."/>
            <person name="Gorlenko V.M."/>
        </authorList>
    </citation>
    <scope>NUCLEOTIDE SEQUENCE [LARGE SCALE GENOMIC DNA]</scope>
    <source>
        <strain evidence="12">isl-2</strain>
    </source>
</reference>
<dbReference type="Gene3D" id="2.40.30.110">
    <property type="entry name" value="Aminomethyltransferase beta-barrel domains"/>
    <property type="match status" value="1"/>
</dbReference>
<dbReference type="Gene3D" id="3.30.70.1400">
    <property type="entry name" value="Aminomethyltransferase beta-barrel domains"/>
    <property type="match status" value="1"/>
</dbReference>
<dbReference type="Gene3D" id="4.10.1250.10">
    <property type="entry name" value="Aminomethyltransferase fragment"/>
    <property type="match status" value="1"/>
</dbReference>
<evidence type="ECO:0000256" key="1">
    <source>
        <dbReference type="ARBA" id="ARBA00008609"/>
    </source>
</evidence>
<name>A0A178M528_9CHLR</name>
<evidence type="ECO:0000256" key="6">
    <source>
        <dbReference type="ARBA" id="ARBA00047665"/>
    </source>
</evidence>
<dbReference type="NCBIfam" id="TIGR00528">
    <property type="entry name" value="gcvT"/>
    <property type="match status" value="1"/>
</dbReference>
<accession>A0A178M528</accession>
<gene>
    <name evidence="7" type="primary">gcvT</name>
    <name evidence="11" type="ORF">A6A03_03625</name>
</gene>
<comment type="caution">
    <text evidence="11">The sequence shown here is derived from an EMBL/GenBank/DDBJ whole genome shotgun (WGS) entry which is preliminary data.</text>
</comment>
<feature type="binding site" evidence="8">
    <location>
        <position position="198"/>
    </location>
    <ligand>
        <name>substrate</name>
    </ligand>
</feature>
<dbReference type="FunFam" id="3.30.70.1400:FF:000001">
    <property type="entry name" value="Aminomethyltransferase"/>
    <property type="match status" value="1"/>
</dbReference>
<dbReference type="EC" id="2.1.2.10" evidence="2 7"/>
<sequence>MLKRTPFYNAHLAMGARMVEFGGWEMPVQYRGIIEEHHAVRNRAGLFDISHMGRFMVRGPNAEAFLQRMVTCDVSAIPLGHASYGLLCRPDGGIVDDVFIYHLPDEFMVVVNAANRAKDWDWLQQHTAGFEVEIEDRSERWAMLALQGPHAEHLLATAEDSTTAEIGSLPFHGVAMTTIFGQNALIARTGYTGEDGFEIFFEAVHAERFWHGLLALGGNAVQACGLGARDSLRFEACLALYGHEIDETINPYEARLGWVVKLDKDDFIGRAALQAIKEAGVSRRLVGFEMVGKGIARGGYQVQRVTGEPVGFVTSGMPSPTLGRPLGMAYVPTDLSSEGSEFDVIVRERPVRARVVKMPFYKPRYKR</sequence>
<dbReference type="PIRSF" id="PIRSF006487">
    <property type="entry name" value="GcvT"/>
    <property type="match status" value="1"/>
</dbReference>
<dbReference type="STRING" id="1707952.A6A03_03625"/>
<dbReference type="PANTHER" id="PTHR43757">
    <property type="entry name" value="AMINOMETHYLTRANSFERASE"/>
    <property type="match status" value="1"/>
</dbReference>
<evidence type="ECO:0000313" key="12">
    <source>
        <dbReference type="Proteomes" id="UP000078287"/>
    </source>
</evidence>
<dbReference type="InterPro" id="IPR027266">
    <property type="entry name" value="TrmE/GcvT-like"/>
</dbReference>
<comment type="similarity">
    <text evidence="1 7">Belongs to the GcvT family.</text>
</comment>
<dbReference type="EMBL" id="LWQS01000082">
    <property type="protein sequence ID" value="OAN42817.1"/>
    <property type="molecule type" value="Genomic_DNA"/>
</dbReference>
<dbReference type="InterPro" id="IPR022903">
    <property type="entry name" value="GcvT_bac"/>
</dbReference>
<dbReference type="PANTHER" id="PTHR43757:SF2">
    <property type="entry name" value="AMINOMETHYLTRANSFERASE, MITOCHONDRIAL"/>
    <property type="match status" value="1"/>
</dbReference>
<evidence type="ECO:0000259" key="9">
    <source>
        <dbReference type="Pfam" id="PF01571"/>
    </source>
</evidence>
<dbReference type="FunFam" id="2.40.30.110:FF:000003">
    <property type="entry name" value="Aminomethyltransferase"/>
    <property type="match status" value="1"/>
</dbReference>
<comment type="subunit">
    <text evidence="7">The glycine cleavage system is composed of four proteins: P, T, L and H.</text>
</comment>
<dbReference type="SUPFAM" id="SSF103025">
    <property type="entry name" value="Folate-binding domain"/>
    <property type="match status" value="1"/>
</dbReference>
<dbReference type="Pfam" id="PF08669">
    <property type="entry name" value="GCV_T_C"/>
    <property type="match status" value="1"/>
</dbReference>
<evidence type="ECO:0000256" key="5">
    <source>
        <dbReference type="ARBA" id="ARBA00031395"/>
    </source>
</evidence>
<protein>
    <recommendedName>
        <fullName evidence="2 7">Aminomethyltransferase</fullName>
        <ecNumber evidence="2 7">2.1.2.10</ecNumber>
    </recommendedName>
    <alternativeName>
        <fullName evidence="5 7">Glycine cleavage system T protein</fullName>
    </alternativeName>
</protein>
<dbReference type="GO" id="GO:0004047">
    <property type="term" value="F:aminomethyltransferase activity"/>
    <property type="evidence" value="ECO:0007669"/>
    <property type="project" value="UniProtKB-UniRule"/>
</dbReference>
<dbReference type="AlphaFoldDB" id="A0A178M528"/>
<keyword evidence="12" id="KW-1185">Reference proteome</keyword>
<comment type="function">
    <text evidence="7">The glycine cleavage system catalyzes the degradation of glycine.</text>
</comment>
<proteinExistence type="inferred from homology"/>
<comment type="catalytic activity">
    <reaction evidence="6 7">
        <text>N(6)-[(R)-S(8)-aminomethyldihydrolipoyl]-L-lysyl-[protein] + (6S)-5,6,7,8-tetrahydrofolate = N(6)-[(R)-dihydrolipoyl]-L-lysyl-[protein] + (6R)-5,10-methylene-5,6,7,8-tetrahydrofolate + NH4(+)</text>
        <dbReference type="Rhea" id="RHEA:16945"/>
        <dbReference type="Rhea" id="RHEA-COMP:10475"/>
        <dbReference type="Rhea" id="RHEA-COMP:10492"/>
        <dbReference type="ChEBI" id="CHEBI:15636"/>
        <dbReference type="ChEBI" id="CHEBI:28938"/>
        <dbReference type="ChEBI" id="CHEBI:57453"/>
        <dbReference type="ChEBI" id="CHEBI:83100"/>
        <dbReference type="ChEBI" id="CHEBI:83143"/>
        <dbReference type="EC" id="2.1.2.10"/>
    </reaction>
</comment>
<dbReference type="GO" id="GO:0008483">
    <property type="term" value="F:transaminase activity"/>
    <property type="evidence" value="ECO:0007669"/>
    <property type="project" value="UniProtKB-KW"/>
</dbReference>
<dbReference type="Proteomes" id="UP000078287">
    <property type="component" value="Unassembled WGS sequence"/>
</dbReference>